<dbReference type="SMART" id="SM00267">
    <property type="entry name" value="GGDEF"/>
    <property type="match status" value="1"/>
</dbReference>
<dbReference type="FunFam" id="3.30.70.270:FF:000001">
    <property type="entry name" value="Diguanylate cyclase domain protein"/>
    <property type="match status" value="1"/>
</dbReference>
<comment type="catalytic activity">
    <reaction evidence="1">
        <text>3',3'-c-di-GMP + H2O = 5'-phosphoguanylyl(3'-&gt;5')guanosine + H(+)</text>
        <dbReference type="Rhea" id="RHEA:24902"/>
        <dbReference type="ChEBI" id="CHEBI:15377"/>
        <dbReference type="ChEBI" id="CHEBI:15378"/>
        <dbReference type="ChEBI" id="CHEBI:58754"/>
        <dbReference type="ChEBI" id="CHEBI:58805"/>
        <dbReference type="EC" id="3.1.4.52"/>
    </reaction>
    <physiologicalReaction direction="left-to-right" evidence="1">
        <dbReference type="Rhea" id="RHEA:24903"/>
    </physiologicalReaction>
</comment>
<dbReference type="PROSITE" id="PS50883">
    <property type="entry name" value="EAL"/>
    <property type="match status" value="1"/>
</dbReference>
<accession>A0A557RT88</accession>
<comment type="caution">
    <text evidence="4">The sequence shown here is derived from an EMBL/GenBank/DDBJ whole genome shotgun (WGS) entry which is preliminary data.</text>
</comment>
<evidence type="ECO:0000259" key="2">
    <source>
        <dbReference type="PROSITE" id="PS50883"/>
    </source>
</evidence>
<name>A0A557RT88_9RHOO</name>
<feature type="domain" description="EAL" evidence="2">
    <location>
        <begin position="854"/>
        <end position="1108"/>
    </location>
</feature>
<dbReference type="InterPro" id="IPR035919">
    <property type="entry name" value="EAL_sf"/>
</dbReference>
<dbReference type="Gene3D" id="3.30.450.20">
    <property type="entry name" value="PAS domain"/>
    <property type="match status" value="5"/>
</dbReference>
<feature type="domain" description="GGDEF" evidence="3">
    <location>
        <begin position="712"/>
        <end position="845"/>
    </location>
</feature>
<dbReference type="Pfam" id="PF00563">
    <property type="entry name" value="EAL"/>
    <property type="match status" value="1"/>
</dbReference>
<dbReference type="FunFam" id="3.20.20.450:FF:000001">
    <property type="entry name" value="Cyclic di-GMP phosphodiesterase yahA"/>
    <property type="match status" value="1"/>
</dbReference>
<dbReference type="InterPro" id="IPR000160">
    <property type="entry name" value="GGDEF_dom"/>
</dbReference>
<dbReference type="Gene3D" id="3.20.20.450">
    <property type="entry name" value="EAL domain"/>
    <property type="match status" value="1"/>
</dbReference>
<dbReference type="InterPro" id="IPR052155">
    <property type="entry name" value="Biofilm_reg_signaling"/>
</dbReference>
<dbReference type="InterPro" id="IPR035965">
    <property type="entry name" value="PAS-like_dom_sf"/>
</dbReference>
<sequence>MGLTVLVLAFLFFALGVAALVLAACRRHELNTLRATCTQYEAVLNHLPAGITLVDASLNVTVHNAALLEVMDLPADLFAHGTTSLETLVRYNAQRGEYGEGPLDTVVGDVMARVRQPEPYRYERTRPNGKVLAVHGAPLPDGGFVTIYTDVTERHKAEAALARESFDLQTILEHLPQGISVFDDQLRLRRWNRILLEVLELPESAVYEGVPFEELIMFPALRGEYGPGDPVELVKARKALALQFQPHRFERTRPNGRTHLVEGTPMVREGKVSGFVASYTDMSDRKRAEEVLQAKHDVLQTLLDNIPSGVTVFDANLNMVLHNDEVLKLVDFPKALAETQPHFSEVIRYNAEHGEYGEVDVEAKVAEMVALARHPTRHVMERTRANGQVLLVRGAPLPGGGFVSVYSDVTERRRMENALQRRSAYLQAILDQLPQGISVFDEELHLKHWNSKFVDVLDLPDGAVYPEVSFEDLIRVPAERGEYGPEDPEHYVRQRREQALRFEHHRFTRSRPNGRTHLVEGQPMTIDGAVVGFITTYTDITDHMQVEQELRTRNEIFRTLIDNIPGGVSLFDGEFKLLAANEKFKQLLDFPDWLFTQTPVTLESLFRFNARRGEYGPCDVEEKVQALMERAAWREPHLFERNRPNGTVLEIRGLPLPGEGFVTIYTDVTEHKRAIEAVERLAHQDALTGLDNRYTLESRLDQSIADARRNGKKLALMFIDMDNFKSINDSLGHAVGDEFLIAIARRLRETARESDIVARPGGDEFVLAITNIQAVSAAVRVVTELFESLAEPVMLGAQQIIPSASVGIAVFPDDGEDRTTLMKHADVAMYSAKNAGRNGYRFFDAAMTVAADERLRMEADLRRALTNGEFVLHYQPKIGTASRRLLGFEALIRWQQRDGSLVAPARFIPLAEETGLIGAIGEWALNTACQTLQRWRAEGLRNLSMSVNLSARQLRNPALPAQVQGALARSGIPPERLEMEITESVAMEDPARTVEILRELKAIGIGLSIDDFGTGYSSLAYLKLLPIDCLKLDRTFVTDIETDPNDAAICAATIRLAHTLGLSVVAEGVETVEQARYLDGLACDVMQGYYFSRPLPEAAARAFIINGVRGGEPAI</sequence>
<dbReference type="Pfam" id="PF00990">
    <property type="entry name" value="GGDEF"/>
    <property type="match status" value="1"/>
</dbReference>
<dbReference type="SMART" id="SM00091">
    <property type="entry name" value="PAS"/>
    <property type="match status" value="5"/>
</dbReference>
<evidence type="ECO:0000259" key="3">
    <source>
        <dbReference type="PROSITE" id="PS50887"/>
    </source>
</evidence>
<dbReference type="GO" id="GO:0071111">
    <property type="term" value="F:cyclic-guanylate-specific phosphodiesterase activity"/>
    <property type="evidence" value="ECO:0007669"/>
    <property type="project" value="UniProtKB-EC"/>
</dbReference>
<dbReference type="SUPFAM" id="SSF55785">
    <property type="entry name" value="PYP-like sensor domain (PAS domain)"/>
    <property type="match status" value="5"/>
</dbReference>
<dbReference type="CDD" id="cd01948">
    <property type="entry name" value="EAL"/>
    <property type="match status" value="1"/>
</dbReference>
<dbReference type="Proteomes" id="UP000318349">
    <property type="component" value="Unassembled WGS sequence"/>
</dbReference>
<dbReference type="GO" id="GO:0071732">
    <property type="term" value="P:cellular response to nitric oxide"/>
    <property type="evidence" value="ECO:0007669"/>
    <property type="project" value="UniProtKB-ARBA"/>
</dbReference>
<reference evidence="4 5" key="1">
    <citation type="submission" date="2019-07" db="EMBL/GenBank/DDBJ databases">
        <title>The pathways for chlorine oxyanion respiration interact through the shared metabolite chlorate.</title>
        <authorList>
            <person name="Barnum T.P."/>
            <person name="Cheng Y."/>
            <person name="Hill K.A."/>
            <person name="Lucas L.N."/>
            <person name="Carlson H.K."/>
            <person name="Coates J.D."/>
        </authorList>
    </citation>
    <scope>NUCLEOTIDE SEQUENCE [LARGE SCALE GENOMIC DNA]</scope>
    <source>
        <strain evidence="4 5">SFB-1</strain>
    </source>
</reference>
<dbReference type="InterPro" id="IPR043128">
    <property type="entry name" value="Rev_trsase/Diguanyl_cyclase"/>
</dbReference>
<proteinExistence type="predicted"/>
<dbReference type="PANTHER" id="PTHR44757">
    <property type="entry name" value="DIGUANYLATE CYCLASE DGCP"/>
    <property type="match status" value="1"/>
</dbReference>
<dbReference type="EMBL" id="VMNI01000015">
    <property type="protein sequence ID" value="TVO74646.1"/>
    <property type="molecule type" value="Genomic_DNA"/>
</dbReference>
<dbReference type="SUPFAM" id="SSF141868">
    <property type="entry name" value="EAL domain-like"/>
    <property type="match status" value="1"/>
</dbReference>
<dbReference type="InterPro" id="IPR029787">
    <property type="entry name" value="Nucleotide_cyclase"/>
</dbReference>
<evidence type="ECO:0000256" key="1">
    <source>
        <dbReference type="ARBA" id="ARBA00051114"/>
    </source>
</evidence>
<dbReference type="CDD" id="cd01949">
    <property type="entry name" value="GGDEF"/>
    <property type="match status" value="1"/>
</dbReference>
<dbReference type="SMART" id="SM00052">
    <property type="entry name" value="EAL"/>
    <property type="match status" value="1"/>
</dbReference>
<dbReference type="InterPro" id="IPR001633">
    <property type="entry name" value="EAL_dom"/>
</dbReference>
<protein>
    <submittedName>
        <fullName evidence="4">EAL domain-containing protein</fullName>
    </submittedName>
</protein>
<dbReference type="NCBIfam" id="TIGR00254">
    <property type="entry name" value="GGDEF"/>
    <property type="match status" value="1"/>
</dbReference>
<dbReference type="PROSITE" id="PS50887">
    <property type="entry name" value="GGDEF"/>
    <property type="match status" value="1"/>
</dbReference>
<dbReference type="AlphaFoldDB" id="A0A557RT88"/>
<dbReference type="Gene3D" id="3.30.70.270">
    <property type="match status" value="1"/>
</dbReference>
<dbReference type="InterPro" id="IPR000014">
    <property type="entry name" value="PAS"/>
</dbReference>
<dbReference type="SUPFAM" id="SSF55073">
    <property type="entry name" value="Nucleotide cyclase"/>
    <property type="match status" value="1"/>
</dbReference>
<dbReference type="Pfam" id="PF12860">
    <property type="entry name" value="PAS_7"/>
    <property type="match status" value="5"/>
</dbReference>
<gene>
    <name evidence="4" type="ORF">FHP89_15095</name>
</gene>
<evidence type="ECO:0000313" key="5">
    <source>
        <dbReference type="Proteomes" id="UP000318349"/>
    </source>
</evidence>
<organism evidence="4 5">
    <name type="scientific">Denitromonas halophila</name>
    <dbReference type="NCBI Taxonomy" id="1629404"/>
    <lineage>
        <taxon>Bacteria</taxon>
        <taxon>Pseudomonadati</taxon>
        <taxon>Pseudomonadota</taxon>
        <taxon>Betaproteobacteria</taxon>
        <taxon>Rhodocyclales</taxon>
        <taxon>Zoogloeaceae</taxon>
        <taxon>Denitromonas</taxon>
    </lineage>
</organism>
<evidence type="ECO:0000313" key="4">
    <source>
        <dbReference type="EMBL" id="TVO74646.1"/>
    </source>
</evidence>
<dbReference type="PANTHER" id="PTHR44757:SF2">
    <property type="entry name" value="BIOFILM ARCHITECTURE MAINTENANCE PROTEIN MBAA"/>
    <property type="match status" value="1"/>
</dbReference>